<dbReference type="Pfam" id="PF00089">
    <property type="entry name" value="Trypsin"/>
    <property type="match status" value="1"/>
</dbReference>
<feature type="signal peptide" evidence="3">
    <location>
        <begin position="1"/>
        <end position="28"/>
    </location>
</feature>
<protein>
    <submittedName>
        <fullName evidence="5">Trypsin</fullName>
    </submittedName>
</protein>
<dbReference type="InterPro" id="IPR001254">
    <property type="entry name" value="Trypsin_dom"/>
</dbReference>
<dbReference type="Gene3D" id="2.10.10.20">
    <property type="entry name" value="Carbohydrate-binding module superfamily 5/12"/>
    <property type="match status" value="1"/>
</dbReference>
<evidence type="ECO:0000256" key="1">
    <source>
        <dbReference type="ARBA" id="ARBA00007664"/>
    </source>
</evidence>
<proteinExistence type="inferred from homology"/>
<dbReference type="SUPFAM" id="SSF51055">
    <property type="entry name" value="Carbohydrate binding domain"/>
    <property type="match status" value="1"/>
</dbReference>
<dbReference type="SMART" id="SM00020">
    <property type="entry name" value="Tryp_SPc"/>
    <property type="match status" value="1"/>
</dbReference>
<dbReference type="SUPFAM" id="SSF50494">
    <property type="entry name" value="Trypsin-like serine proteases"/>
    <property type="match status" value="1"/>
</dbReference>
<organism evidence="5 6">
    <name type="scientific">Actinokineospora diospyrosa</name>
    <dbReference type="NCBI Taxonomy" id="103728"/>
    <lineage>
        <taxon>Bacteria</taxon>
        <taxon>Bacillati</taxon>
        <taxon>Actinomycetota</taxon>
        <taxon>Actinomycetes</taxon>
        <taxon>Pseudonocardiales</taxon>
        <taxon>Pseudonocardiaceae</taxon>
        <taxon>Actinokineospora</taxon>
    </lineage>
</organism>
<dbReference type="EMBL" id="JAMTCO010000001">
    <property type="protein sequence ID" value="MCP2267697.1"/>
    <property type="molecule type" value="Genomic_DNA"/>
</dbReference>
<comment type="similarity">
    <text evidence="1">Belongs to the peptidase S1 family.</text>
</comment>
<sequence length="334" mass="34323">MKIRTLLRAALIPAVLTAAAVAMPSALAAPPPAEQPTMSPAIVGGSQATETYSFMGSMQVNGRHGCGASLVASQWMVTAAHCVTGQGGQVMPASQFRIRIGSTNTGSGGTLASVSQVVRHPSYSGQVGPGDIALFKLSSSVSQTPISINDSSPAAQASARLIGFGQTCPQQGCGGASTTLKQLDTRINPDNMCSQGFNASSELCVYGTSSATACYGDSGGPAVVKSGTAWRLVGATSRAGGSGSTCGGGNSTIYTDVTAYRSWVNQYIGGTGPGPDPDPNPPGCSAAAWSPYTQYPPGSSVSYQGYEWRNSYWSYREVPGSNYNWQRGATCARR</sequence>
<dbReference type="PROSITE" id="PS00134">
    <property type="entry name" value="TRYPSIN_HIS"/>
    <property type="match status" value="1"/>
</dbReference>
<evidence type="ECO:0000259" key="4">
    <source>
        <dbReference type="PROSITE" id="PS50240"/>
    </source>
</evidence>
<keyword evidence="3" id="KW-0732">Signal</keyword>
<dbReference type="InterPro" id="IPR009003">
    <property type="entry name" value="Peptidase_S1_PA"/>
</dbReference>
<evidence type="ECO:0000256" key="2">
    <source>
        <dbReference type="ARBA" id="ARBA00023157"/>
    </source>
</evidence>
<evidence type="ECO:0000313" key="6">
    <source>
        <dbReference type="Proteomes" id="UP001205185"/>
    </source>
</evidence>
<dbReference type="PANTHER" id="PTHR24276:SF98">
    <property type="entry name" value="FI18310P1-RELATED"/>
    <property type="match status" value="1"/>
</dbReference>
<evidence type="ECO:0000256" key="3">
    <source>
        <dbReference type="SAM" id="SignalP"/>
    </source>
</evidence>
<dbReference type="PANTHER" id="PTHR24276">
    <property type="entry name" value="POLYSERASE-RELATED"/>
    <property type="match status" value="1"/>
</dbReference>
<accession>A0ABT1I549</accession>
<evidence type="ECO:0000313" key="5">
    <source>
        <dbReference type="EMBL" id="MCP2267697.1"/>
    </source>
</evidence>
<dbReference type="InterPro" id="IPR043504">
    <property type="entry name" value="Peptidase_S1_PA_chymotrypsin"/>
</dbReference>
<feature type="chain" id="PRO_5046939597" evidence="3">
    <location>
        <begin position="29"/>
        <end position="334"/>
    </location>
</feature>
<keyword evidence="6" id="KW-1185">Reference proteome</keyword>
<reference evidence="5 6" key="1">
    <citation type="submission" date="2022-06" db="EMBL/GenBank/DDBJ databases">
        <title>Genomic Encyclopedia of Archaeal and Bacterial Type Strains, Phase II (KMG-II): from individual species to whole genera.</title>
        <authorList>
            <person name="Goeker M."/>
        </authorList>
    </citation>
    <scope>NUCLEOTIDE SEQUENCE [LARGE SCALE GENOMIC DNA]</scope>
    <source>
        <strain evidence="5 6">DSM 44255</strain>
    </source>
</reference>
<feature type="domain" description="Peptidase S1" evidence="4">
    <location>
        <begin position="42"/>
        <end position="269"/>
    </location>
</feature>
<dbReference type="RefSeq" id="WP_253884618.1">
    <property type="nucleotide sequence ID" value="NZ_BAAAVB010000002.1"/>
</dbReference>
<dbReference type="InterPro" id="IPR001314">
    <property type="entry name" value="Peptidase_S1A"/>
</dbReference>
<gene>
    <name evidence="5" type="ORF">LV75_000179</name>
</gene>
<name>A0ABT1I549_9PSEU</name>
<dbReference type="Proteomes" id="UP001205185">
    <property type="component" value="Unassembled WGS sequence"/>
</dbReference>
<dbReference type="Gene3D" id="2.40.10.10">
    <property type="entry name" value="Trypsin-like serine proteases"/>
    <property type="match status" value="1"/>
</dbReference>
<dbReference type="InterPro" id="IPR018114">
    <property type="entry name" value="TRYPSIN_HIS"/>
</dbReference>
<dbReference type="PROSITE" id="PS50240">
    <property type="entry name" value="TRYPSIN_DOM"/>
    <property type="match status" value="1"/>
</dbReference>
<dbReference type="PRINTS" id="PR00722">
    <property type="entry name" value="CHYMOTRYPSIN"/>
</dbReference>
<dbReference type="CDD" id="cd12215">
    <property type="entry name" value="ChiC_BD"/>
    <property type="match status" value="1"/>
</dbReference>
<comment type="caution">
    <text evidence="5">The sequence shown here is derived from an EMBL/GenBank/DDBJ whole genome shotgun (WGS) entry which is preliminary data.</text>
</comment>
<dbReference type="CDD" id="cd00190">
    <property type="entry name" value="Tryp_SPc"/>
    <property type="match status" value="1"/>
</dbReference>
<keyword evidence="2" id="KW-1015">Disulfide bond</keyword>
<dbReference type="InterPro" id="IPR036573">
    <property type="entry name" value="CBM_sf_5/12"/>
</dbReference>
<dbReference type="InterPro" id="IPR050430">
    <property type="entry name" value="Peptidase_S1"/>
</dbReference>